<sequence>MRLDKFLKVSRIIKRRTVAAQACDDGRAEVNGRPAKPSARLKEGDVVALHFGDKTFSFRVLSLNENARKEEASSLYEVIDEN</sequence>
<evidence type="ECO:0000256" key="3">
    <source>
        <dbReference type="ARBA" id="ARBA00022884"/>
    </source>
</evidence>
<evidence type="ECO:0000313" key="7">
    <source>
        <dbReference type="EMBL" id="HIU63152.1"/>
    </source>
</evidence>
<evidence type="ECO:0000256" key="2">
    <source>
        <dbReference type="ARBA" id="ARBA00022730"/>
    </source>
</evidence>
<gene>
    <name evidence="5" type="primary">rqcP</name>
    <name evidence="7" type="ORF">IAB07_05255</name>
</gene>
<organism evidence="7 8">
    <name type="scientific">Candidatus Caccalectryoclostridium excrementigallinarum</name>
    <dbReference type="NCBI Taxonomy" id="2840710"/>
    <lineage>
        <taxon>Bacteria</taxon>
        <taxon>Bacillati</taxon>
        <taxon>Bacillota</taxon>
        <taxon>Clostridia</taxon>
        <taxon>Christensenellales</taxon>
        <taxon>Christensenellaceae</taxon>
        <taxon>Christensenellaceae incertae sedis</taxon>
        <taxon>Candidatus Caccalectryoclostridium</taxon>
    </lineage>
</organism>
<accession>A0A9D1MMS1</accession>
<keyword evidence="1 5" id="KW-0820">tRNA-binding</keyword>
<comment type="caution">
    <text evidence="7">The sequence shown here is derived from an EMBL/GenBank/DDBJ whole genome shotgun (WGS) entry which is preliminary data.</text>
</comment>
<dbReference type="GO" id="GO:0072344">
    <property type="term" value="P:rescue of stalled ribosome"/>
    <property type="evidence" value="ECO:0007669"/>
    <property type="project" value="UniProtKB-UniRule"/>
</dbReference>
<keyword evidence="2 5" id="KW-0699">rRNA-binding</keyword>
<dbReference type="GO" id="GO:0019843">
    <property type="term" value="F:rRNA binding"/>
    <property type="evidence" value="ECO:0007669"/>
    <property type="project" value="UniProtKB-UniRule"/>
</dbReference>
<dbReference type="InterPro" id="IPR002942">
    <property type="entry name" value="S4_RNA-bd"/>
</dbReference>
<evidence type="ECO:0000256" key="4">
    <source>
        <dbReference type="ARBA" id="ARBA00022917"/>
    </source>
</evidence>
<evidence type="ECO:0000256" key="5">
    <source>
        <dbReference type="HAMAP-Rule" id="MF_00871"/>
    </source>
</evidence>
<dbReference type="PIRSF" id="PIRSF038881">
    <property type="entry name" value="RNAbp_HP1423"/>
    <property type="match status" value="1"/>
</dbReference>
<dbReference type="Pfam" id="PF01479">
    <property type="entry name" value="S4"/>
    <property type="match status" value="1"/>
</dbReference>
<dbReference type="PROSITE" id="PS50889">
    <property type="entry name" value="S4"/>
    <property type="match status" value="1"/>
</dbReference>
<dbReference type="Proteomes" id="UP000824145">
    <property type="component" value="Unassembled WGS sequence"/>
</dbReference>
<dbReference type="SMART" id="SM00363">
    <property type="entry name" value="S4"/>
    <property type="match status" value="1"/>
</dbReference>
<evidence type="ECO:0000256" key="1">
    <source>
        <dbReference type="ARBA" id="ARBA00022555"/>
    </source>
</evidence>
<feature type="domain" description="RNA-binding S4" evidence="6">
    <location>
        <begin position="1"/>
        <end position="65"/>
    </location>
</feature>
<dbReference type="CDD" id="cd00165">
    <property type="entry name" value="S4"/>
    <property type="match status" value="1"/>
</dbReference>
<dbReference type="GO" id="GO:0000049">
    <property type="term" value="F:tRNA binding"/>
    <property type="evidence" value="ECO:0007669"/>
    <property type="project" value="UniProtKB-UniRule"/>
</dbReference>
<comment type="subunit">
    <text evidence="5">Associates with stalled 50S ribosomal subunits. Binds to RqcH, 23S rRNA and the P-site tRNA. Does not require RqcH for association with 50S subunits.</text>
</comment>
<dbReference type="SUPFAM" id="SSF55174">
    <property type="entry name" value="Alpha-L RNA-binding motif"/>
    <property type="match status" value="1"/>
</dbReference>
<name>A0A9D1MMS1_9FIRM</name>
<comment type="similarity">
    <text evidence="5">Belongs to the RqcP family.</text>
</comment>
<dbReference type="Gene3D" id="3.10.290.10">
    <property type="entry name" value="RNA-binding S4 domain"/>
    <property type="match status" value="1"/>
</dbReference>
<evidence type="ECO:0000259" key="6">
    <source>
        <dbReference type="SMART" id="SM00363"/>
    </source>
</evidence>
<dbReference type="InterPro" id="IPR036986">
    <property type="entry name" value="S4_RNA-bd_sf"/>
</dbReference>
<comment type="function">
    <text evidence="5">Key component of the ribosome quality control system (RQC), a ribosome-associated complex that mediates the extraction of incompletely synthesized nascent chains from stalled ribosomes and their subsequent degradation. RqcH recruits Ala-charged tRNA, and with RqcP directs the elongation of stalled nascent chains on 50S ribosomal subunits, leading to non-templated C-terminal alanine extensions (Ala tail). The Ala tail promotes nascent chain degradation. RqcP is associated with the translocation-like movement of the peptidyl-tRNA from the A-site into the P-site.</text>
</comment>
<dbReference type="GO" id="GO:0043023">
    <property type="term" value="F:ribosomal large subunit binding"/>
    <property type="evidence" value="ECO:0007669"/>
    <property type="project" value="UniProtKB-UniRule"/>
</dbReference>
<proteinExistence type="inferred from homology"/>
<evidence type="ECO:0000313" key="8">
    <source>
        <dbReference type="Proteomes" id="UP000824145"/>
    </source>
</evidence>
<dbReference type="EMBL" id="DVNJ01000030">
    <property type="protein sequence ID" value="HIU63152.1"/>
    <property type="molecule type" value="Genomic_DNA"/>
</dbReference>
<reference evidence="7" key="1">
    <citation type="submission" date="2020-10" db="EMBL/GenBank/DDBJ databases">
        <authorList>
            <person name="Gilroy R."/>
        </authorList>
    </citation>
    <scope>NUCLEOTIDE SEQUENCE</scope>
    <source>
        <strain evidence="7">9366</strain>
    </source>
</reference>
<dbReference type="AlphaFoldDB" id="A0A9D1MMS1"/>
<keyword evidence="3 5" id="KW-0694">RNA-binding</keyword>
<dbReference type="HAMAP" id="MF_00871">
    <property type="entry name" value="RqcP"/>
    <property type="match status" value="1"/>
</dbReference>
<dbReference type="InterPro" id="IPR025490">
    <property type="entry name" value="RqcP"/>
</dbReference>
<keyword evidence="4 5" id="KW-0648">Protein biosynthesis</keyword>
<protein>
    <recommendedName>
        <fullName evidence="5">RQC P-site tRNA stabilizing factor</fullName>
        <shortName evidence="5">RqcP</shortName>
    </recommendedName>
    <alternativeName>
        <fullName evidence="5">Ribosome-associated protein quality control protein P</fullName>
    </alternativeName>
</protein>
<reference evidence="7" key="2">
    <citation type="journal article" date="2021" name="PeerJ">
        <title>Extensive microbial diversity within the chicken gut microbiome revealed by metagenomics and culture.</title>
        <authorList>
            <person name="Gilroy R."/>
            <person name="Ravi A."/>
            <person name="Getino M."/>
            <person name="Pursley I."/>
            <person name="Horton D.L."/>
            <person name="Alikhan N.F."/>
            <person name="Baker D."/>
            <person name="Gharbi K."/>
            <person name="Hall N."/>
            <person name="Watson M."/>
            <person name="Adriaenssens E.M."/>
            <person name="Foster-Nyarko E."/>
            <person name="Jarju S."/>
            <person name="Secka A."/>
            <person name="Antonio M."/>
            <person name="Oren A."/>
            <person name="Chaudhuri R.R."/>
            <person name="La Ragione R."/>
            <person name="Hildebrand F."/>
            <person name="Pallen M.J."/>
        </authorList>
    </citation>
    <scope>NUCLEOTIDE SEQUENCE</scope>
    <source>
        <strain evidence="7">9366</strain>
    </source>
</reference>